<proteinExistence type="predicted"/>
<organism evidence="1">
    <name type="scientific">Cladocopium goreaui</name>
    <dbReference type="NCBI Taxonomy" id="2562237"/>
    <lineage>
        <taxon>Eukaryota</taxon>
        <taxon>Sar</taxon>
        <taxon>Alveolata</taxon>
        <taxon>Dinophyceae</taxon>
        <taxon>Suessiales</taxon>
        <taxon>Symbiodiniaceae</taxon>
        <taxon>Cladocopium</taxon>
    </lineage>
</organism>
<keyword evidence="3" id="KW-1185">Reference proteome</keyword>
<gene>
    <name evidence="1" type="ORF">C1SCF055_LOCUS7260</name>
</gene>
<sequence length="405" mass="45480">MQQPCLLRHAKDRVPRFLPNVLTTFAAATTPRLQGWPGAVVIATMPKVLRRAGQRSHVRPHWMRRTRRKPGSEQEFLDAQAKIPIETGLQRGKGAKSFARWNKQELYLNEESRERAKAASQQHLQRHPELWRLSSNELLEIVALQHLLWIDLEDLSLPADERRSEDAFTGEDAAVCEQLLLDAPRELFVIDGVEFHFAREAPEMHGAHLDGNDLEILKRQFGDRVVAAIRAAISSGARASVLLMRAVTSALSQSGLAHLEQACAALQLAVSGGEQEVRFELRPCAPGGPWELELFVRKANFQQCIIYSSGGNDVPEDSSPRACSPSSFFLKSCRIRYSVTEDGAVQLDVLGIQQEHQLVDVNGEPLLRRGTCLDCLPLCRVGHWLRGRCGQCCGWLTRRWRRPAE</sequence>
<reference evidence="1" key="1">
    <citation type="submission" date="2022-10" db="EMBL/GenBank/DDBJ databases">
        <authorList>
            <person name="Chen Y."/>
            <person name="Dougan E. K."/>
            <person name="Chan C."/>
            <person name="Rhodes N."/>
            <person name="Thang M."/>
        </authorList>
    </citation>
    <scope>NUCLEOTIDE SEQUENCE</scope>
</reference>
<dbReference type="EMBL" id="CAMXCT030000473">
    <property type="protein sequence ID" value="CAL4766610.1"/>
    <property type="molecule type" value="Genomic_DNA"/>
</dbReference>
<dbReference type="OrthoDB" id="448768at2759"/>
<reference evidence="2 3" key="2">
    <citation type="submission" date="2024-05" db="EMBL/GenBank/DDBJ databases">
        <authorList>
            <person name="Chen Y."/>
            <person name="Shah S."/>
            <person name="Dougan E. K."/>
            <person name="Thang M."/>
            <person name="Chan C."/>
        </authorList>
    </citation>
    <scope>NUCLEOTIDE SEQUENCE [LARGE SCALE GENOMIC DNA]</scope>
</reference>
<dbReference type="AlphaFoldDB" id="A0A9P1BVT3"/>
<name>A0A9P1BVT3_9DINO</name>
<dbReference type="EMBL" id="CAMXCT020000473">
    <property type="protein sequence ID" value="CAL1132673.1"/>
    <property type="molecule type" value="Genomic_DNA"/>
</dbReference>
<protein>
    <submittedName>
        <fullName evidence="1">Uncharacterized protein</fullName>
    </submittedName>
</protein>
<evidence type="ECO:0000313" key="1">
    <source>
        <dbReference type="EMBL" id="CAI3979298.1"/>
    </source>
</evidence>
<comment type="caution">
    <text evidence="1">The sequence shown here is derived from an EMBL/GenBank/DDBJ whole genome shotgun (WGS) entry which is preliminary data.</text>
</comment>
<evidence type="ECO:0000313" key="2">
    <source>
        <dbReference type="EMBL" id="CAL4766610.1"/>
    </source>
</evidence>
<dbReference type="Proteomes" id="UP001152797">
    <property type="component" value="Unassembled WGS sequence"/>
</dbReference>
<dbReference type="EMBL" id="CAMXCT010000473">
    <property type="protein sequence ID" value="CAI3979298.1"/>
    <property type="molecule type" value="Genomic_DNA"/>
</dbReference>
<evidence type="ECO:0000313" key="3">
    <source>
        <dbReference type="Proteomes" id="UP001152797"/>
    </source>
</evidence>
<accession>A0A9P1BVT3</accession>